<dbReference type="PANTHER" id="PTHR46255:SF3">
    <property type="entry name" value="HOMEOBOX DOMAIN-CONTAINING PROTEIN"/>
    <property type="match status" value="1"/>
</dbReference>
<protein>
    <recommendedName>
        <fullName evidence="4">Homeobox domain-containing protein</fullName>
    </recommendedName>
</protein>
<reference evidence="6" key="1">
    <citation type="submission" date="2024-04" db="EMBL/GenBank/DDBJ databases">
        <authorList>
            <person name="Shaw F."/>
            <person name="Minotto A."/>
        </authorList>
    </citation>
    <scope>NUCLEOTIDE SEQUENCE [LARGE SCALE GENOMIC DNA]</scope>
</reference>
<evidence type="ECO:0000259" key="4">
    <source>
        <dbReference type="PROSITE" id="PS50071"/>
    </source>
</evidence>
<evidence type="ECO:0000256" key="3">
    <source>
        <dbReference type="SAM" id="MobiDB-lite"/>
    </source>
</evidence>
<feature type="region of interest" description="Disordered" evidence="3">
    <location>
        <begin position="299"/>
        <end position="348"/>
    </location>
</feature>
<feature type="compositionally biased region" description="Basic and acidic residues" evidence="3">
    <location>
        <begin position="518"/>
        <end position="532"/>
    </location>
</feature>
<keyword evidence="1 2" id="KW-0539">Nucleus</keyword>
<comment type="subcellular location">
    <subcellularLocation>
        <location evidence="1 2">Nucleus</location>
    </subcellularLocation>
</comment>
<feature type="compositionally biased region" description="Low complexity" evidence="3">
    <location>
        <begin position="13"/>
        <end position="22"/>
    </location>
</feature>
<keyword evidence="1 2" id="KW-0371">Homeobox</keyword>
<accession>A0ABP1D4T1</accession>
<name>A0ABP1D4T1_9APHY</name>
<keyword evidence="1 2" id="KW-0238">DNA-binding</keyword>
<feature type="region of interest" description="Disordered" evidence="3">
    <location>
        <begin position="258"/>
        <end position="283"/>
    </location>
</feature>
<dbReference type="SMART" id="SM00389">
    <property type="entry name" value="HOX"/>
    <property type="match status" value="1"/>
</dbReference>
<proteinExistence type="predicted"/>
<evidence type="ECO:0000313" key="6">
    <source>
        <dbReference type="Proteomes" id="UP001497453"/>
    </source>
</evidence>
<dbReference type="Proteomes" id="UP001497453">
    <property type="component" value="Chromosome 2"/>
</dbReference>
<keyword evidence="6" id="KW-1185">Reference proteome</keyword>
<feature type="compositionally biased region" description="Low complexity" evidence="3">
    <location>
        <begin position="30"/>
        <end position="39"/>
    </location>
</feature>
<feature type="compositionally biased region" description="Low complexity" evidence="3">
    <location>
        <begin position="202"/>
        <end position="221"/>
    </location>
</feature>
<feature type="region of interest" description="Disordered" evidence="3">
    <location>
        <begin position="392"/>
        <end position="424"/>
    </location>
</feature>
<sequence length="532" mass="57014">MLGSPKPNPPPNSSYNSNDSFPTHTRLDFSSSKSSSPLSQHHLTHQPTLEQQSPVSSPSSQHTDQNSPVSEEPVADMEQKGDKGKGVSRSSPSDSSSQGDMADTEMEAGPSQPTEEEQPPPPPKKKRTRTLTTPQQAAVLHALLAQSRFPTTAMREEVGRSIGLSARKVQNQRQKARRPRGHNAPPLTRPPQYGPYTNVPLASIAETSATASSSVQQTTNTLGAEQRMITGPTGESRSYNAPLGASWSAGADFYTQRETYSSEAHRRRSSLPQLSGPGVPGSGVGIPGYGVDLYAQSRPAEFSPTHPPSSYAHLSSRTSTSQELTESQFTTAQSSDIHRRRRQTEGDFPIVLPPLRIHRSPSPAAQSAPVQSLSSGFPAAARLAPLSSAPAVLPSPGVPGEPSSLRPVQSPTAPTHIPPPFTLEPRPLWDDSVFSPFSRPHASPYEPRSSPTHYQPTSAPIQPTFQLPSLTNLRLHEGSADSQVTLPPIRTRGDNVRSASSSTQGALPGPSASRSYSRTHDRDPSGHHDPSR</sequence>
<dbReference type="PANTHER" id="PTHR46255">
    <property type="entry name" value="SHORT STATURE HOMEOBOX"/>
    <property type="match status" value="1"/>
</dbReference>
<feature type="compositionally biased region" description="Polar residues" evidence="3">
    <location>
        <begin position="449"/>
        <end position="472"/>
    </location>
</feature>
<feature type="region of interest" description="Disordered" evidence="3">
    <location>
        <begin position="1"/>
        <end position="241"/>
    </location>
</feature>
<organism evidence="5 6">
    <name type="scientific">Somion occarium</name>
    <dbReference type="NCBI Taxonomy" id="3059160"/>
    <lineage>
        <taxon>Eukaryota</taxon>
        <taxon>Fungi</taxon>
        <taxon>Dikarya</taxon>
        <taxon>Basidiomycota</taxon>
        <taxon>Agaricomycotina</taxon>
        <taxon>Agaricomycetes</taxon>
        <taxon>Polyporales</taxon>
        <taxon>Cerrenaceae</taxon>
        <taxon>Somion</taxon>
    </lineage>
</organism>
<feature type="compositionally biased region" description="Low complexity" evidence="3">
    <location>
        <begin position="88"/>
        <end position="97"/>
    </location>
</feature>
<dbReference type="EMBL" id="OZ037945">
    <property type="protein sequence ID" value="CAL1702890.1"/>
    <property type="molecule type" value="Genomic_DNA"/>
</dbReference>
<gene>
    <name evidence="5" type="ORF">GFSPODELE1_LOCUS4293</name>
</gene>
<evidence type="ECO:0000256" key="2">
    <source>
        <dbReference type="RuleBase" id="RU000682"/>
    </source>
</evidence>
<evidence type="ECO:0000313" key="5">
    <source>
        <dbReference type="EMBL" id="CAL1702890.1"/>
    </source>
</evidence>
<feature type="compositionally biased region" description="Polar residues" evidence="3">
    <location>
        <begin position="312"/>
        <end position="335"/>
    </location>
</feature>
<dbReference type="CDD" id="cd00086">
    <property type="entry name" value="homeodomain"/>
    <property type="match status" value="1"/>
</dbReference>
<dbReference type="Gene3D" id="1.10.10.60">
    <property type="entry name" value="Homeodomain-like"/>
    <property type="match status" value="1"/>
</dbReference>
<feature type="DNA-binding region" description="Homeobox" evidence="1">
    <location>
        <begin position="125"/>
        <end position="184"/>
    </location>
</feature>
<dbReference type="SUPFAM" id="SSF46689">
    <property type="entry name" value="Homeodomain-like"/>
    <property type="match status" value="1"/>
</dbReference>
<evidence type="ECO:0000256" key="1">
    <source>
        <dbReference type="PROSITE-ProRule" id="PRU00108"/>
    </source>
</evidence>
<feature type="compositionally biased region" description="Pro residues" evidence="3">
    <location>
        <begin position="1"/>
        <end position="12"/>
    </location>
</feature>
<dbReference type="InterPro" id="IPR001356">
    <property type="entry name" value="HD"/>
</dbReference>
<feature type="domain" description="Homeobox" evidence="4">
    <location>
        <begin position="123"/>
        <end position="183"/>
    </location>
</feature>
<dbReference type="InterPro" id="IPR052631">
    <property type="entry name" value="Paired_homeobox_Bicoid"/>
</dbReference>
<feature type="compositionally biased region" description="Low complexity" evidence="3">
    <location>
        <begin position="51"/>
        <end position="61"/>
    </location>
</feature>
<dbReference type="PROSITE" id="PS50071">
    <property type="entry name" value="HOMEOBOX_2"/>
    <property type="match status" value="1"/>
</dbReference>
<dbReference type="InterPro" id="IPR009057">
    <property type="entry name" value="Homeodomain-like_sf"/>
</dbReference>
<dbReference type="Pfam" id="PF00046">
    <property type="entry name" value="Homeodomain"/>
    <property type="match status" value="1"/>
</dbReference>
<feature type="compositionally biased region" description="Low complexity" evidence="3">
    <location>
        <begin position="130"/>
        <end position="146"/>
    </location>
</feature>
<feature type="region of interest" description="Disordered" evidence="3">
    <location>
        <begin position="440"/>
        <end position="532"/>
    </location>
</feature>